<name>A0AAE0GWA6_9CHLO</name>
<comment type="caution">
    <text evidence="2">The sequence shown here is derived from an EMBL/GenBank/DDBJ whole genome shotgun (WGS) entry which is preliminary data.</text>
</comment>
<keyword evidence="3" id="KW-1185">Reference proteome</keyword>
<proteinExistence type="predicted"/>
<evidence type="ECO:0000313" key="3">
    <source>
        <dbReference type="Proteomes" id="UP001190700"/>
    </source>
</evidence>
<dbReference type="Proteomes" id="UP001190700">
    <property type="component" value="Unassembled WGS sequence"/>
</dbReference>
<dbReference type="AlphaFoldDB" id="A0AAE0GWA6"/>
<dbReference type="EMBL" id="LGRX02001790">
    <property type="protein sequence ID" value="KAK3285509.1"/>
    <property type="molecule type" value="Genomic_DNA"/>
</dbReference>
<organism evidence="2 3">
    <name type="scientific">Cymbomonas tetramitiformis</name>
    <dbReference type="NCBI Taxonomy" id="36881"/>
    <lineage>
        <taxon>Eukaryota</taxon>
        <taxon>Viridiplantae</taxon>
        <taxon>Chlorophyta</taxon>
        <taxon>Pyramimonadophyceae</taxon>
        <taxon>Pyramimonadales</taxon>
        <taxon>Pyramimonadaceae</taxon>
        <taxon>Cymbomonas</taxon>
    </lineage>
</organism>
<protein>
    <submittedName>
        <fullName evidence="2">Uncharacterized protein</fullName>
    </submittedName>
</protein>
<sequence length="289" mass="30578">MFAANESGICVALNIDLDSADETSAVALSPPTIRLLGPAQLSVGLGKPYAACPDEGRDLFLVYDPGAYTEDVQPPGMAFDGNLRELVVACSPNGVENRFAHWGVSKCGIDTGIPGKYSIVFSVSSSTGLTSSVTRTLAVLAACPMGEVTAALSGSGPARHGKQCTLDKTSLGSDEPAADAPPTVTLQSASGVRSAYVEVKQHRTYEPYREADTNRTEVGCLNTSATVDTVFEIPFMVFDSMVSAQNATVHRVVTIIAACSVNGEELCDDMLFPFRPFPKTANLILRQIY</sequence>
<evidence type="ECO:0000256" key="1">
    <source>
        <dbReference type="SAM" id="MobiDB-lite"/>
    </source>
</evidence>
<reference evidence="2 3" key="1">
    <citation type="journal article" date="2015" name="Genome Biol. Evol.">
        <title>Comparative Genomics of a Bacterivorous Green Alga Reveals Evolutionary Causalities and Consequences of Phago-Mixotrophic Mode of Nutrition.</title>
        <authorList>
            <person name="Burns J.A."/>
            <person name="Paasch A."/>
            <person name="Narechania A."/>
            <person name="Kim E."/>
        </authorList>
    </citation>
    <scope>NUCLEOTIDE SEQUENCE [LARGE SCALE GENOMIC DNA]</scope>
    <source>
        <strain evidence="2 3">PLY_AMNH</strain>
    </source>
</reference>
<evidence type="ECO:0000313" key="2">
    <source>
        <dbReference type="EMBL" id="KAK3285509.1"/>
    </source>
</evidence>
<accession>A0AAE0GWA6</accession>
<gene>
    <name evidence="2" type="ORF">CYMTET_6895</name>
</gene>
<feature type="region of interest" description="Disordered" evidence="1">
    <location>
        <begin position="153"/>
        <end position="184"/>
    </location>
</feature>